<feature type="region of interest" description="Disordered" evidence="3">
    <location>
        <begin position="250"/>
        <end position="340"/>
    </location>
</feature>
<dbReference type="PANTHER" id="PTHR16294:SF6">
    <property type="entry name" value="DYNAMIN N-TERMINAL DOMAIN-CONTAINING PROTEIN"/>
    <property type="match status" value="1"/>
</dbReference>
<keyword evidence="5" id="KW-1185">Reference proteome</keyword>
<dbReference type="EMBL" id="VIIS01000382">
    <property type="protein sequence ID" value="KAF0309686.1"/>
    <property type="molecule type" value="Genomic_DNA"/>
</dbReference>
<feature type="compositionally biased region" description="Polar residues" evidence="3">
    <location>
        <begin position="329"/>
        <end position="340"/>
    </location>
</feature>
<evidence type="ECO:0000256" key="1">
    <source>
        <dbReference type="ARBA" id="ARBA00008686"/>
    </source>
</evidence>
<dbReference type="InterPro" id="IPR007531">
    <property type="entry name" value="Dysbindin"/>
</dbReference>
<feature type="compositionally biased region" description="Acidic residues" evidence="3">
    <location>
        <begin position="250"/>
        <end position="265"/>
    </location>
</feature>
<feature type="coiled-coil region" evidence="2">
    <location>
        <begin position="115"/>
        <end position="191"/>
    </location>
</feature>
<gene>
    <name evidence="4" type="primary">DTNBP1_1</name>
    <name evidence="4" type="ORF">FJT64_019222</name>
</gene>
<comment type="similarity">
    <text evidence="1">Belongs to the dysbindin family.</text>
</comment>
<protein>
    <submittedName>
        <fullName evidence="4">Dysbindin</fullName>
    </submittedName>
</protein>
<comment type="caution">
    <text evidence="4">The sequence shown here is derived from an EMBL/GenBank/DDBJ whole genome shotgun (WGS) entry which is preliminary data.</text>
</comment>
<keyword evidence="2" id="KW-0175">Coiled coil</keyword>
<feature type="compositionally biased region" description="Acidic residues" evidence="3">
    <location>
        <begin position="274"/>
        <end position="285"/>
    </location>
</feature>
<accession>A0A6A4WQD6</accession>
<organism evidence="4 5">
    <name type="scientific">Amphibalanus amphitrite</name>
    <name type="common">Striped barnacle</name>
    <name type="synonym">Balanus amphitrite</name>
    <dbReference type="NCBI Taxonomy" id="1232801"/>
    <lineage>
        <taxon>Eukaryota</taxon>
        <taxon>Metazoa</taxon>
        <taxon>Ecdysozoa</taxon>
        <taxon>Arthropoda</taxon>
        <taxon>Crustacea</taxon>
        <taxon>Multicrustacea</taxon>
        <taxon>Cirripedia</taxon>
        <taxon>Thoracica</taxon>
        <taxon>Thoracicalcarea</taxon>
        <taxon>Balanomorpha</taxon>
        <taxon>Balanoidea</taxon>
        <taxon>Balanidae</taxon>
        <taxon>Amphibalaninae</taxon>
        <taxon>Amphibalanus</taxon>
    </lineage>
</organism>
<dbReference type="Proteomes" id="UP000440578">
    <property type="component" value="Unassembled WGS sequence"/>
</dbReference>
<dbReference type="OrthoDB" id="2445127at2759"/>
<dbReference type="EMBL" id="VIIS01000382">
    <property type="protein sequence ID" value="KAF0309687.1"/>
    <property type="molecule type" value="Genomic_DNA"/>
</dbReference>
<evidence type="ECO:0000313" key="5">
    <source>
        <dbReference type="Proteomes" id="UP000440578"/>
    </source>
</evidence>
<name>A0A6A4WQD6_AMPAM</name>
<sequence length="340" mass="38049">MFSSFRDRLKAVQNDVILGLQRLTAAEPQRTGSPTADDDVAAVAGARLLSLYQDQWSRMHTNSERAVTAVDKLNTHVVAVRRRCQTEHAGMVELHRRLTALPEMAAKVHGMLATVASLQAEFAEAETQLAELEHQAAMERLEDRKMRERAKLEAYRRARQRQLDELKISVAQEHLDRVSELERRRRSEQAERYSTFDQLAHQELEHFRRHHSLDVVRPVSGRPAQQLSLEDVDISREADAAALAEFLADTELDPEDPAAELDSNPEDPARDIDSNPEDPAGEEEPSAVNPAGDIDYSPEDPAMNIYLSPRKSSIRSGRTKEGRTEAEESASSDTTAGDTL</sequence>
<reference evidence="4 5" key="1">
    <citation type="submission" date="2019-07" db="EMBL/GenBank/DDBJ databases">
        <title>Draft genome assembly of a fouling barnacle, Amphibalanus amphitrite (Darwin, 1854): The first reference genome for Thecostraca.</title>
        <authorList>
            <person name="Kim W."/>
        </authorList>
    </citation>
    <scope>NUCLEOTIDE SEQUENCE [LARGE SCALE GENOMIC DNA]</scope>
    <source>
        <strain evidence="4">SNU_AA5</strain>
        <tissue evidence="4">Soma without cirri and trophi</tissue>
    </source>
</reference>
<dbReference type="AlphaFoldDB" id="A0A6A4WQD6"/>
<evidence type="ECO:0000256" key="2">
    <source>
        <dbReference type="SAM" id="Coils"/>
    </source>
</evidence>
<evidence type="ECO:0000256" key="3">
    <source>
        <dbReference type="SAM" id="MobiDB-lite"/>
    </source>
</evidence>
<proteinExistence type="inferred from homology"/>
<dbReference type="PANTHER" id="PTHR16294">
    <property type="entry name" value="DYSTROBREVIN BINDING PROTEIN 1 DYSBINDIN"/>
    <property type="match status" value="1"/>
</dbReference>
<evidence type="ECO:0000313" key="4">
    <source>
        <dbReference type="EMBL" id="KAF0309686.1"/>
    </source>
</evidence>
<dbReference type="GO" id="GO:0005737">
    <property type="term" value="C:cytoplasm"/>
    <property type="evidence" value="ECO:0007669"/>
    <property type="project" value="InterPro"/>
</dbReference>